<feature type="transmembrane region" description="Helical" evidence="4">
    <location>
        <begin position="102"/>
        <end position="123"/>
    </location>
</feature>
<feature type="transmembrane region" description="Helical" evidence="4">
    <location>
        <begin position="21"/>
        <end position="41"/>
    </location>
</feature>
<feature type="transmembrane region" description="Helical" evidence="4">
    <location>
        <begin position="353"/>
        <end position="371"/>
    </location>
</feature>
<dbReference type="EMBL" id="QWET01000001">
    <property type="protein sequence ID" value="RIH66941.1"/>
    <property type="molecule type" value="Genomic_DNA"/>
</dbReference>
<feature type="transmembrane region" description="Helical" evidence="4">
    <location>
        <begin position="264"/>
        <end position="281"/>
    </location>
</feature>
<reference evidence="6 7" key="1">
    <citation type="journal article" date="2015" name="Int. J. Syst. Evol. Microbiol.">
        <title>Mariniphaga sediminis sp. nov., isolated from coastal sediment.</title>
        <authorList>
            <person name="Wang F.Q."/>
            <person name="Shen Q.Y."/>
            <person name="Chen G.J."/>
            <person name="Du Z.J."/>
        </authorList>
    </citation>
    <scope>NUCLEOTIDE SEQUENCE [LARGE SCALE GENOMIC DNA]</scope>
    <source>
        <strain evidence="6 7">SY21</strain>
    </source>
</reference>
<dbReference type="Pfam" id="PF12801">
    <property type="entry name" value="Fer4_5"/>
    <property type="match status" value="2"/>
</dbReference>
<protein>
    <submittedName>
        <fullName evidence="6">4Fe-4S binding protein</fullName>
    </submittedName>
</protein>
<keyword evidence="4" id="KW-1133">Transmembrane helix</keyword>
<feature type="transmembrane region" description="Helical" evidence="4">
    <location>
        <begin position="61"/>
        <end position="81"/>
    </location>
</feature>
<evidence type="ECO:0000259" key="5">
    <source>
        <dbReference type="Pfam" id="PF12801"/>
    </source>
</evidence>
<feature type="domain" description="4Fe-4S ferredoxin-type" evidence="5">
    <location>
        <begin position="135"/>
        <end position="172"/>
    </location>
</feature>
<feature type="transmembrane region" description="Helical" evidence="4">
    <location>
        <begin position="412"/>
        <end position="433"/>
    </location>
</feature>
<evidence type="ECO:0000256" key="1">
    <source>
        <dbReference type="ARBA" id="ARBA00004236"/>
    </source>
</evidence>
<gene>
    <name evidence="6" type="ORF">D1164_00475</name>
</gene>
<comment type="caution">
    <text evidence="6">The sequence shown here is derived from an EMBL/GenBank/DDBJ whole genome shotgun (WGS) entry which is preliminary data.</text>
</comment>
<organism evidence="6 7">
    <name type="scientific">Mariniphaga sediminis</name>
    <dbReference type="NCBI Taxonomy" id="1628158"/>
    <lineage>
        <taxon>Bacteria</taxon>
        <taxon>Pseudomonadati</taxon>
        <taxon>Bacteroidota</taxon>
        <taxon>Bacteroidia</taxon>
        <taxon>Marinilabiliales</taxon>
        <taxon>Prolixibacteraceae</taxon>
        <taxon>Mariniphaga</taxon>
    </lineage>
</organism>
<accession>A0A399D994</accession>
<keyword evidence="7" id="KW-1185">Reference proteome</keyword>
<evidence type="ECO:0000313" key="7">
    <source>
        <dbReference type="Proteomes" id="UP000266441"/>
    </source>
</evidence>
<dbReference type="AlphaFoldDB" id="A0A399D994"/>
<dbReference type="PANTHER" id="PTHR30224">
    <property type="entry name" value="ELECTRON TRANSPORT PROTEIN"/>
    <property type="match status" value="1"/>
</dbReference>
<dbReference type="RefSeq" id="WP_119347967.1">
    <property type="nucleotide sequence ID" value="NZ_QWET01000001.1"/>
</dbReference>
<feature type="transmembrane region" description="Helical" evidence="4">
    <location>
        <begin position="319"/>
        <end position="341"/>
    </location>
</feature>
<dbReference type="InterPro" id="IPR052378">
    <property type="entry name" value="NosR_regulator"/>
</dbReference>
<feature type="transmembrane region" description="Helical" evidence="4">
    <location>
        <begin position="135"/>
        <end position="152"/>
    </location>
</feature>
<dbReference type="Proteomes" id="UP000266441">
    <property type="component" value="Unassembled WGS sequence"/>
</dbReference>
<proteinExistence type="predicted"/>
<dbReference type="OrthoDB" id="9771372at2"/>
<dbReference type="GO" id="GO:0005886">
    <property type="term" value="C:plasma membrane"/>
    <property type="evidence" value="ECO:0007669"/>
    <property type="project" value="UniProtKB-SubCell"/>
</dbReference>
<feature type="domain" description="4Fe-4S ferredoxin-type" evidence="5">
    <location>
        <begin position="56"/>
        <end position="100"/>
    </location>
</feature>
<dbReference type="PANTHER" id="PTHR30224:SF4">
    <property type="entry name" value="ELECTRON TRANSPORT PROTEIN YCCM-RELATED"/>
    <property type="match status" value="1"/>
</dbReference>
<comment type="subcellular location">
    <subcellularLocation>
        <location evidence="1">Cell membrane</location>
    </subcellularLocation>
</comment>
<keyword evidence="4" id="KW-0812">Transmembrane</keyword>
<name>A0A399D994_9BACT</name>
<dbReference type="InterPro" id="IPR017896">
    <property type="entry name" value="4Fe4S_Fe-S-bd"/>
</dbReference>
<sequence length="470" mass="54126">MILRILNYHLGKKWFPVSVRLMALVVFVVLVFIGFSSPTKHPVFVNQLSKINLTTSFVWRLWWPLIVLSAIFLGRVWCMICPVEMVTTLFAKIGLKRKRPKWILSGWGITLFYFFVLTVGITIFELDANPMYTSYYLLTIMGISMLSGLVFEKNTFCRYFCPVGYLLGIFSKMAFWGWRVKDKSICRSCTDKSCVKSDYIYQLNEKSCGVDLYPAHVDTNNHCLLCAGCLKTCKKYTPDDKSLRPNPGIVKIGFAQDLMQGKPMQIAEWFFLFLLTGSMIFEMTHFQIVYGLNLLFASGNISSGLHLSEGILKDVIEVFYLYFLLPSILWVFPYILLSFFAKRVSVRQYLQSISNIFIPVIASFFVGLVFMEVVTKLPYYKYIIRDPGGVETVKAVLFRQIEMPQMPGWSEWVFSAILILLIVLGIIFSFRVIHKLAPKMNLEQNEKLLFALPVVFIVILYAEALAYQLF</sequence>
<feature type="transmembrane region" description="Helical" evidence="4">
    <location>
        <begin position="448"/>
        <end position="469"/>
    </location>
</feature>
<evidence type="ECO:0000313" key="6">
    <source>
        <dbReference type="EMBL" id="RIH66941.1"/>
    </source>
</evidence>
<evidence type="ECO:0000256" key="4">
    <source>
        <dbReference type="SAM" id="Phobius"/>
    </source>
</evidence>
<keyword evidence="3 4" id="KW-0472">Membrane</keyword>
<evidence type="ECO:0000256" key="2">
    <source>
        <dbReference type="ARBA" id="ARBA00022475"/>
    </source>
</evidence>
<keyword evidence="2" id="KW-1003">Cell membrane</keyword>
<evidence type="ECO:0000256" key="3">
    <source>
        <dbReference type="ARBA" id="ARBA00023136"/>
    </source>
</evidence>